<dbReference type="Pfam" id="PF07729">
    <property type="entry name" value="FCD"/>
    <property type="match status" value="1"/>
</dbReference>
<accession>A0ABW7UKU6</accession>
<dbReference type="InterPro" id="IPR011711">
    <property type="entry name" value="GntR_C"/>
</dbReference>
<evidence type="ECO:0000259" key="4">
    <source>
        <dbReference type="PROSITE" id="PS50949"/>
    </source>
</evidence>
<proteinExistence type="predicted"/>
<dbReference type="SUPFAM" id="SSF46785">
    <property type="entry name" value="Winged helix' DNA-binding domain"/>
    <property type="match status" value="1"/>
</dbReference>
<dbReference type="EMBL" id="JBIRWE010000001">
    <property type="protein sequence ID" value="MFI1963108.1"/>
    <property type="molecule type" value="Genomic_DNA"/>
</dbReference>
<dbReference type="InterPro" id="IPR008920">
    <property type="entry name" value="TF_FadR/GntR_C"/>
</dbReference>
<keyword evidence="6" id="KW-1185">Reference proteome</keyword>
<feature type="domain" description="HTH gntR-type" evidence="4">
    <location>
        <begin position="7"/>
        <end position="74"/>
    </location>
</feature>
<dbReference type="SMART" id="SM00895">
    <property type="entry name" value="FCD"/>
    <property type="match status" value="1"/>
</dbReference>
<dbReference type="PANTHER" id="PTHR43537:SF24">
    <property type="entry name" value="GLUCONATE OPERON TRANSCRIPTIONAL REPRESSOR"/>
    <property type="match status" value="1"/>
</dbReference>
<dbReference type="Proteomes" id="UP001611548">
    <property type="component" value="Unassembled WGS sequence"/>
</dbReference>
<protein>
    <submittedName>
        <fullName evidence="5">GntR family transcriptional regulator</fullName>
    </submittedName>
</protein>
<evidence type="ECO:0000256" key="3">
    <source>
        <dbReference type="ARBA" id="ARBA00023163"/>
    </source>
</evidence>
<dbReference type="RefSeq" id="WP_240483558.1">
    <property type="nucleotide sequence ID" value="NZ_JBIRWE010000001.1"/>
</dbReference>
<gene>
    <name evidence="5" type="ORF">ACH429_03045</name>
</gene>
<dbReference type="SUPFAM" id="SSF48008">
    <property type="entry name" value="GntR ligand-binding domain-like"/>
    <property type="match status" value="1"/>
</dbReference>
<dbReference type="InterPro" id="IPR000524">
    <property type="entry name" value="Tscrpt_reg_HTH_GntR"/>
</dbReference>
<dbReference type="InterPro" id="IPR036388">
    <property type="entry name" value="WH-like_DNA-bd_sf"/>
</dbReference>
<evidence type="ECO:0000256" key="1">
    <source>
        <dbReference type="ARBA" id="ARBA00023015"/>
    </source>
</evidence>
<dbReference type="CDD" id="cd07377">
    <property type="entry name" value="WHTH_GntR"/>
    <property type="match status" value="1"/>
</dbReference>
<keyword evidence="2" id="KW-0238">DNA-binding</keyword>
<reference evidence="5 6" key="1">
    <citation type="submission" date="2024-10" db="EMBL/GenBank/DDBJ databases">
        <title>The Natural Products Discovery Center: Release of the First 8490 Sequenced Strains for Exploring Actinobacteria Biosynthetic Diversity.</title>
        <authorList>
            <person name="Kalkreuter E."/>
            <person name="Kautsar S.A."/>
            <person name="Yang D."/>
            <person name="Bader C.D."/>
            <person name="Teijaro C.N."/>
            <person name="Fluegel L."/>
            <person name="Davis C.M."/>
            <person name="Simpson J.R."/>
            <person name="Lauterbach L."/>
            <person name="Steele A.D."/>
            <person name="Gui C."/>
            <person name="Meng S."/>
            <person name="Li G."/>
            <person name="Viehrig K."/>
            <person name="Ye F."/>
            <person name="Su P."/>
            <person name="Kiefer A.F."/>
            <person name="Nichols A."/>
            <person name="Cepeda A.J."/>
            <person name="Yan W."/>
            <person name="Fan B."/>
            <person name="Jiang Y."/>
            <person name="Adhikari A."/>
            <person name="Zheng C.-J."/>
            <person name="Schuster L."/>
            <person name="Cowan T.M."/>
            <person name="Smanski M.J."/>
            <person name="Chevrette M.G."/>
            <person name="De Carvalho L.P.S."/>
            <person name="Shen B."/>
        </authorList>
    </citation>
    <scope>NUCLEOTIDE SEQUENCE [LARGE SCALE GENOMIC DNA]</scope>
    <source>
        <strain evidence="5 6">NPDC020327</strain>
    </source>
</reference>
<name>A0ABW7UKU6_9ACTN</name>
<evidence type="ECO:0000256" key="2">
    <source>
        <dbReference type="ARBA" id="ARBA00023125"/>
    </source>
</evidence>
<dbReference type="InterPro" id="IPR036390">
    <property type="entry name" value="WH_DNA-bd_sf"/>
</dbReference>
<dbReference type="SMART" id="SM00345">
    <property type="entry name" value="HTH_GNTR"/>
    <property type="match status" value="1"/>
</dbReference>
<dbReference type="Pfam" id="PF00392">
    <property type="entry name" value="GntR"/>
    <property type="match status" value="1"/>
</dbReference>
<dbReference type="PROSITE" id="PS50949">
    <property type="entry name" value="HTH_GNTR"/>
    <property type="match status" value="1"/>
</dbReference>
<evidence type="ECO:0000313" key="6">
    <source>
        <dbReference type="Proteomes" id="UP001611548"/>
    </source>
</evidence>
<evidence type="ECO:0000313" key="5">
    <source>
        <dbReference type="EMBL" id="MFI1963108.1"/>
    </source>
</evidence>
<keyword evidence="1" id="KW-0805">Transcription regulation</keyword>
<keyword evidence="3" id="KW-0804">Transcription</keyword>
<sequence length="224" mass="23935">MSPGDLPSRTAHVLGIIKSAILNGEFQPGTRLVENDLGERFGVSKTPVREALKALEGSGLVVIRPYTGTTVRELGQDEAIAIHDMRLLIEPEAVRRSVASGLDCSAAARALERSARADDGASRSAANRDFHRSLYAGCGNPLIVRTLDGLRDQTALVSVSSWGRAPTWEEEAREHAAILDRAGAGKAEEAAELVRRHIEGFVARHLTEPVTEPVTPAEIGGTTS</sequence>
<comment type="caution">
    <text evidence="5">The sequence shown here is derived from an EMBL/GenBank/DDBJ whole genome shotgun (WGS) entry which is preliminary data.</text>
</comment>
<dbReference type="Gene3D" id="1.10.10.10">
    <property type="entry name" value="Winged helix-like DNA-binding domain superfamily/Winged helix DNA-binding domain"/>
    <property type="match status" value="1"/>
</dbReference>
<organism evidence="5 6">
    <name type="scientific">Streptomyces pathocidini</name>
    <dbReference type="NCBI Taxonomy" id="1650571"/>
    <lineage>
        <taxon>Bacteria</taxon>
        <taxon>Bacillati</taxon>
        <taxon>Actinomycetota</taxon>
        <taxon>Actinomycetes</taxon>
        <taxon>Kitasatosporales</taxon>
        <taxon>Streptomycetaceae</taxon>
        <taxon>Streptomyces</taxon>
    </lineage>
</organism>
<dbReference type="PRINTS" id="PR00035">
    <property type="entry name" value="HTHGNTR"/>
</dbReference>
<dbReference type="Gene3D" id="1.20.120.530">
    <property type="entry name" value="GntR ligand-binding domain-like"/>
    <property type="match status" value="1"/>
</dbReference>
<dbReference type="PANTHER" id="PTHR43537">
    <property type="entry name" value="TRANSCRIPTIONAL REGULATOR, GNTR FAMILY"/>
    <property type="match status" value="1"/>
</dbReference>